<name>A0A8J3XIU4_9ACTN</name>
<evidence type="ECO:0000313" key="3">
    <source>
        <dbReference type="Proteomes" id="UP000622547"/>
    </source>
</evidence>
<reference evidence="2 3" key="1">
    <citation type="submission" date="2021-01" db="EMBL/GenBank/DDBJ databases">
        <title>Whole genome shotgun sequence of Planotetraspora phitsanulokensis NBRC 104273.</title>
        <authorList>
            <person name="Komaki H."/>
            <person name="Tamura T."/>
        </authorList>
    </citation>
    <scope>NUCLEOTIDE SEQUENCE [LARGE SCALE GENOMIC DNA]</scope>
    <source>
        <strain evidence="2 3">NBRC 104273</strain>
    </source>
</reference>
<evidence type="ECO:0000313" key="2">
    <source>
        <dbReference type="EMBL" id="GII41301.1"/>
    </source>
</evidence>
<evidence type="ECO:0000256" key="1">
    <source>
        <dbReference type="SAM" id="MobiDB-lite"/>
    </source>
</evidence>
<keyword evidence="3" id="KW-1185">Reference proteome</keyword>
<feature type="region of interest" description="Disordered" evidence="1">
    <location>
        <begin position="1"/>
        <end position="43"/>
    </location>
</feature>
<accession>A0A8J3XIU4</accession>
<comment type="caution">
    <text evidence="2">The sequence shown here is derived from an EMBL/GenBank/DDBJ whole genome shotgun (WGS) entry which is preliminary data.</text>
</comment>
<protein>
    <submittedName>
        <fullName evidence="2">Uncharacterized protein</fullName>
    </submittedName>
</protein>
<dbReference type="EMBL" id="BOOP01000031">
    <property type="protein sequence ID" value="GII41301.1"/>
    <property type="molecule type" value="Genomic_DNA"/>
</dbReference>
<dbReference type="Proteomes" id="UP000622547">
    <property type="component" value="Unassembled WGS sequence"/>
</dbReference>
<organism evidence="2 3">
    <name type="scientific">Planotetraspora phitsanulokensis</name>
    <dbReference type="NCBI Taxonomy" id="575192"/>
    <lineage>
        <taxon>Bacteria</taxon>
        <taxon>Bacillati</taxon>
        <taxon>Actinomycetota</taxon>
        <taxon>Actinomycetes</taxon>
        <taxon>Streptosporangiales</taxon>
        <taxon>Streptosporangiaceae</taxon>
        <taxon>Planotetraspora</taxon>
    </lineage>
</organism>
<dbReference type="AlphaFoldDB" id="A0A8J3XIU4"/>
<gene>
    <name evidence="2" type="ORF">Pph01_63040</name>
</gene>
<sequence length="106" mass="10855">MSASADGAACPAWNRPQHSSYVAGSPQGQGAAARDGRRPGRDVPFTLRGYPVHGHAQAGRAVLTIITPGGIRDPSSSVGEALVLPVEVALQPAVRLRTDLAVGVHA</sequence>
<proteinExistence type="predicted"/>